<dbReference type="UniPathway" id="UPA00659"/>
<name>A0A1H2ZE31_9FLAO</name>
<dbReference type="InterPro" id="IPR029045">
    <property type="entry name" value="ClpP/crotonase-like_dom_sf"/>
</dbReference>
<dbReference type="SUPFAM" id="SSF48179">
    <property type="entry name" value="6-phosphogluconate dehydrogenase C-terminal domain-like"/>
    <property type="match status" value="2"/>
</dbReference>
<keyword evidence="6" id="KW-0520">NAD</keyword>
<dbReference type="Gene3D" id="3.40.50.720">
    <property type="entry name" value="NAD(P)-binding Rossmann-like Domain"/>
    <property type="match status" value="1"/>
</dbReference>
<dbReference type="EMBL" id="FNMV01000007">
    <property type="protein sequence ID" value="SDX15587.1"/>
    <property type="molecule type" value="Genomic_DNA"/>
</dbReference>
<reference evidence="14" key="1">
    <citation type="submission" date="2016-10" db="EMBL/GenBank/DDBJ databases">
        <authorList>
            <person name="Varghese N."/>
            <person name="Submissions S."/>
        </authorList>
    </citation>
    <scope>NUCLEOTIDE SEQUENCE [LARGE SCALE GENOMIC DNA]</scope>
    <source>
        <strain evidence="14">DSM 15718</strain>
    </source>
</reference>
<dbReference type="CDD" id="cd06558">
    <property type="entry name" value="crotonase-like"/>
    <property type="match status" value="1"/>
</dbReference>
<evidence type="ECO:0000256" key="8">
    <source>
        <dbReference type="ARBA" id="ARBA00023239"/>
    </source>
</evidence>
<dbReference type="InterPro" id="IPR008927">
    <property type="entry name" value="6-PGluconate_DH-like_C_sf"/>
</dbReference>
<gene>
    <name evidence="13" type="ORF">SAMN05444338_107161</name>
</gene>
<sequence length="716" mass="78615">MNNIKHIKYSIDKDGIAILTWDVADSPVNIMNEVAMAEFFSTINQAIEDDAVKGIVIASAKKDFIAGGDLKWFLNYDKSKEECFEMLMQTNTHLRKIETCGKPVVAAINGLALGGGCEVALACHHRIMSNHPKSQIGLVECSVGLFPGAGGTQRFLRMLGSQKTIQYITQSKKLTAEQALKDGLVDAVCSPEDDIIALAKNWILTKGTCEQPWDNKRFKVPGTPLGVGQVSGVSEFFSVANAMAYKTTHGNLPHIKNVLSAIYYGAACHINKALEVEARYFVDTLFSKETKNIIRASFLYINDAAKGKSKPKGYDTVIFKKIGVIGAGMMGAGIAYVNAKAGLEVVLKDVSLEKAENGKDYVKAQEQKKLENGLTTRDKIEALLQKIQPSDSDSDLAICDLVIEAVFENEKLKNSVTKETEKVIQEDVIYASNTSTIPISKLAEASSKPDKFIGLHFFSPVEKMPLVEVIVGKETSDKTLAAAIDYVIAIRKVPIIVNDGRGFFTSRVFGKYINEGIAMLTEGVPPAVIENVAKKIGMPVGPLAVSDEVNLKLMLDIMSEDPNLTAHEIQLKNTLATIIEVHGRTGKKEGKGFYDYPKNEKKSIWKEWTKIYPPQADFEEEEVGKRLLFAMVIDSYKCLDSGVIREPKDADVGSILGLGFPIHTGGVMSYIDYVGAEEFAVYSEKLALKYGERFALPDSLKKRIEKAGTGRVFYNN</sequence>
<organism evidence="13 14">
    <name type="scientific">Flavobacterium degerlachei</name>
    <dbReference type="NCBI Taxonomy" id="229203"/>
    <lineage>
        <taxon>Bacteria</taxon>
        <taxon>Pseudomonadati</taxon>
        <taxon>Bacteroidota</taxon>
        <taxon>Flavobacteriia</taxon>
        <taxon>Flavobacteriales</taxon>
        <taxon>Flavobacteriaceae</taxon>
        <taxon>Flavobacterium</taxon>
    </lineage>
</organism>
<keyword evidence="5" id="KW-0560">Oxidoreductase</keyword>
<dbReference type="Gene3D" id="3.90.226.10">
    <property type="entry name" value="2-enoyl-CoA Hydratase, Chain A, domain 1"/>
    <property type="match status" value="1"/>
</dbReference>
<comment type="pathway">
    <text evidence="1">Lipid metabolism; fatty acid beta-oxidation.</text>
</comment>
<dbReference type="Gene3D" id="1.10.1040.50">
    <property type="match status" value="1"/>
</dbReference>
<keyword evidence="7" id="KW-0443">Lipid metabolism</keyword>
<evidence type="ECO:0000313" key="14">
    <source>
        <dbReference type="Proteomes" id="UP000198569"/>
    </source>
</evidence>
<dbReference type="PANTHER" id="PTHR43612:SF3">
    <property type="entry name" value="TRIFUNCTIONAL ENZYME SUBUNIT ALPHA, MITOCHONDRIAL"/>
    <property type="match status" value="1"/>
</dbReference>
<evidence type="ECO:0000259" key="12">
    <source>
        <dbReference type="Pfam" id="PF02737"/>
    </source>
</evidence>
<evidence type="ECO:0000256" key="7">
    <source>
        <dbReference type="ARBA" id="ARBA00023098"/>
    </source>
</evidence>
<evidence type="ECO:0000256" key="6">
    <source>
        <dbReference type="ARBA" id="ARBA00023027"/>
    </source>
</evidence>
<dbReference type="STRING" id="229203.SAMN05444338_107161"/>
<dbReference type="Pfam" id="PF00378">
    <property type="entry name" value="ECH_1"/>
    <property type="match status" value="1"/>
</dbReference>
<dbReference type="RefSeq" id="WP_091431991.1">
    <property type="nucleotide sequence ID" value="NZ_FNMV01000007.1"/>
</dbReference>
<dbReference type="InterPro" id="IPR006108">
    <property type="entry name" value="3HC_DH_C"/>
</dbReference>
<protein>
    <submittedName>
        <fullName evidence="13">3-hydroxyacyl-CoA dehydrogenase / enoyl-CoA hydratase / 3-hydroxybutyryl-CoA epimerase</fullName>
    </submittedName>
</protein>
<dbReference type="InterPro" id="IPR001753">
    <property type="entry name" value="Enoyl-CoA_hydra/iso"/>
</dbReference>
<comment type="similarity">
    <text evidence="2">In the central section; belongs to the 3-hydroxyacyl-CoA dehydrogenase family.</text>
</comment>
<proteinExistence type="inferred from homology"/>
<dbReference type="Proteomes" id="UP000198569">
    <property type="component" value="Unassembled WGS sequence"/>
</dbReference>
<keyword evidence="4" id="KW-0442">Lipid degradation</keyword>
<keyword evidence="9" id="KW-0511">Multifunctional enzyme</keyword>
<comment type="catalytic activity">
    <reaction evidence="10">
        <text>a (3S)-3-hydroxyacyl-CoA + NAD(+) = a 3-oxoacyl-CoA + NADH + H(+)</text>
        <dbReference type="Rhea" id="RHEA:22432"/>
        <dbReference type="ChEBI" id="CHEBI:15378"/>
        <dbReference type="ChEBI" id="CHEBI:57318"/>
        <dbReference type="ChEBI" id="CHEBI:57540"/>
        <dbReference type="ChEBI" id="CHEBI:57945"/>
        <dbReference type="ChEBI" id="CHEBI:90726"/>
        <dbReference type="EC" id="1.1.1.35"/>
    </reaction>
</comment>
<keyword evidence="8" id="KW-0456">Lyase</keyword>
<evidence type="ECO:0000313" key="13">
    <source>
        <dbReference type="EMBL" id="SDX15587.1"/>
    </source>
</evidence>
<evidence type="ECO:0000256" key="5">
    <source>
        <dbReference type="ARBA" id="ARBA00023002"/>
    </source>
</evidence>
<accession>A0A1H2ZE31</accession>
<dbReference type="SUPFAM" id="SSF51735">
    <property type="entry name" value="NAD(P)-binding Rossmann-fold domains"/>
    <property type="match status" value="1"/>
</dbReference>
<dbReference type="GO" id="GO:0070403">
    <property type="term" value="F:NAD+ binding"/>
    <property type="evidence" value="ECO:0007669"/>
    <property type="project" value="InterPro"/>
</dbReference>
<dbReference type="PANTHER" id="PTHR43612">
    <property type="entry name" value="TRIFUNCTIONAL ENZYME SUBUNIT ALPHA"/>
    <property type="match status" value="1"/>
</dbReference>
<evidence type="ECO:0000256" key="10">
    <source>
        <dbReference type="ARBA" id="ARBA00049556"/>
    </source>
</evidence>
<dbReference type="AlphaFoldDB" id="A0A1H2ZE31"/>
<evidence type="ECO:0000259" key="11">
    <source>
        <dbReference type="Pfam" id="PF00725"/>
    </source>
</evidence>
<dbReference type="InterPro" id="IPR050136">
    <property type="entry name" value="FA_oxidation_alpha_subunit"/>
</dbReference>
<dbReference type="GO" id="GO:0006635">
    <property type="term" value="P:fatty acid beta-oxidation"/>
    <property type="evidence" value="ECO:0007669"/>
    <property type="project" value="UniProtKB-UniPathway"/>
</dbReference>
<feature type="domain" description="3-hydroxyacyl-CoA dehydrogenase C-terminal" evidence="11">
    <location>
        <begin position="502"/>
        <end position="596"/>
    </location>
</feature>
<evidence type="ECO:0000256" key="3">
    <source>
        <dbReference type="ARBA" id="ARBA00022832"/>
    </source>
</evidence>
<evidence type="ECO:0000256" key="9">
    <source>
        <dbReference type="ARBA" id="ARBA00023268"/>
    </source>
</evidence>
<dbReference type="OrthoDB" id="9771883at2"/>
<dbReference type="Pfam" id="PF02737">
    <property type="entry name" value="3HCDH_N"/>
    <property type="match status" value="1"/>
</dbReference>
<dbReference type="Pfam" id="PF00725">
    <property type="entry name" value="3HCDH"/>
    <property type="match status" value="1"/>
</dbReference>
<evidence type="ECO:0000256" key="1">
    <source>
        <dbReference type="ARBA" id="ARBA00005005"/>
    </source>
</evidence>
<feature type="domain" description="3-hydroxyacyl-CoA dehydrogenase NAD binding" evidence="12">
    <location>
        <begin position="321"/>
        <end position="499"/>
    </location>
</feature>
<dbReference type="GO" id="GO:0004300">
    <property type="term" value="F:enoyl-CoA hydratase activity"/>
    <property type="evidence" value="ECO:0007669"/>
    <property type="project" value="TreeGrafter"/>
</dbReference>
<dbReference type="InterPro" id="IPR006176">
    <property type="entry name" value="3-OHacyl-CoA_DH_NAD-bd"/>
</dbReference>
<dbReference type="FunFam" id="3.40.50.720:FF:000009">
    <property type="entry name" value="Fatty oxidation complex, alpha subunit"/>
    <property type="match status" value="1"/>
</dbReference>
<keyword evidence="3" id="KW-0276">Fatty acid metabolism</keyword>
<dbReference type="InterPro" id="IPR036291">
    <property type="entry name" value="NAD(P)-bd_dom_sf"/>
</dbReference>
<keyword evidence="14" id="KW-1185">Reference proteome</keyword>
<dbReference type="GO" id="GO:0016509">
    <property type="term" value="F:long-chain (3S)-3-hydroxyacyl-CoA dehydrogenase (NAD+) activity"/>
    <property type="evidence" value="ECO:0007669"/>
    <property type="project" value="TreeGrafter"/>
</dbReference>
<evidence type="ECO:0000256" key="2">
    <source>
        <dbReference type="ARBA" id="ARBA00007005"/>
    </source>
</evidence>
<dbReference type="SUPFAM" id="SSF52096">
    <property type="entry name" value="ClpP/crotonase"/>
    <property type="match status" value="1"/>
</dbReference>
<evidence type="ECO:0000256" key="4">
    <source>
        <dbReference type="ARBA" id="ARBA00022963"/>
    </source>
</evidence>